<feature type="domain" description="PPIase FKBP-type" evidence="9">
    <location>
        <begin position="107"/>
        <end position="192"/>
    </location>
</feature>
<dbReference type="InterPro" id="IPR046357">
    <property type="entry name" value="PPIase_dom_sf"/>
</dbReference>
<feature type="region of interest" description="Disordered" evidence="7">
    <location>
        <begin position="26"/>
        <end position="58"/>
    </location>
</feature>
<organism evidence="10 11">
    <name type="scientific">Streptomyces graminofaciens</name>
    <dbReference type="NCBI Taxonomy" id="68212"/>
    <lineage>
        <taxon>Bacteria</taxon>
        <taxon>Bacillati</taxon>
        <taxon>Actinomycetota</taxon>
        <taxon>Actinomycetes</taxon>
        <taxon>Kitasatosporales</taxon>
        <taxon>Streptomycetaceae</taxon>
        <taxon>Streptomyces</taxon>
    </lineage>
</organism>
<dbReference type="Proteomes" id="UP001321542">
    <property type="component" value="Chromosome"/>
</dbReference>
<name>A0ABN5V5U5_9ACTN</name>
<comment type="similarity">
    <text evidence="2">Belongs to the FKBP-type PPIase family.</text>
</comment>
<sequence>MYRATVLAAFSSLAVPLLLSGCSVGGDSPDVNRVPTPSVATTAPSDTAGGDKGTESVPDPVRYAAPMPSVSGPVGGKAEIRLPSGRPSGKFVVSTVVKGTGAVVRRTDWVTVRYSAENWTARKSVPGAYQLTQAGSGKLLPAFEEALIGRRVGSRVLVVAPPAAAFGGRGSSTLGVGAGATVVFAIDIVADTPAATVLTGPHTAPPAGMPQVRVKGKAAPTITPVKGASAPRKLRRAVIFPGDGPTVRAGQAVLAQVTYAGWKDGKVYESTLQHGGATAFRVGENKVIKAMDLGIVGQRVGSRVELAVPPDMVNGGHTWRHAPPGTPLVFVIDILHAVKCKLP</sequence>
<evidence type="ECO:0000313" key="11">
    <source>
        <dbReference type="Proteomes" id="UP001321542"/>
    </source>
</evidence>
<reference evidence="10 11" key="2">
    <citation type="journal article" date="2023" name="ChemBioChem">
        <title>Acyltransferase Domain Exchange between Two Independent Type I Polyketide Synthases in the Same Producer Strain of Macrolide Antibiotics.</title>
        <authorList>
            <person name="Kudo F."/>
            <person name="Kishikawa K."/>
            <person name="Tsuboi K."/>
            <person name="Kido T."/>
            <person name="Usui T."/>
            <person name="Hashimoto J."/>
            <person name="Shin-Ya K."/>
            <person name="Miyanaga A."/>
            <person name="Eguchi T."/>
        </authorList>
    </citation>
    <scope>NUCLEOTIDE SEQUENCE [LARGE SCALE GENOMIC DNA]</scope>
    <source>
        <strain evidence="10 11">A-8890</strain>
    </source>
</reference>
<dbReference type="PROSITE" id="PS50059">
    <property type="entry name" value="FKBP_PPIASE"/>
    <property type="match status" value="2"/>
</dbReference>
<feature type="signal peptide" evidence="8">
    <location>
        <begin position="1"/>
        <end position="25"/>
    </location>
</feature>
<evidence type="ECO:0000259" key="9">
    <source>
        <dbReference type="PROSITE" id="PS50059"/>
    </source>
</evidence>
<evidence type="ECO:0000256" key="6">
    <source>
        <dbReference type="PROSITE-ProRule" id="PRU00277"/>
    </source>
</evidence>
<keyword evidence="4 6" id="KW-0697">Rotamase</keyword>
<evidence type="ECO:0000256" key="3">
    <source>
        <dbReference type="ARBA" id="ARBA00013194"/>
    </source>
</evidence>
<dbReference type="SUPFAM" id="SSF54534">
    <property type="entry name" value="FKBP-like"/>
    <property type="match status" value="2"/>
</dbReference>
<reference evidence="10 11" key="1">
    <citation type="journal article" date="2010" name="ChemBioChem">
        <title>Cloning and characterization of the biosynthetic gene cluster of 16-membered macrolide antibiotic FD-891: involvement of a dual functional cytochrome P450 monooxygenase catalyzing epoxidation and hydroxylation.</title>
        <authorList>
            <person name="Kudo F."/>
            <person name="Motegi A."/>
            <person name="Mizoue K."/>
            <person name="Eguchi T."/>
        </authorList>
    </citation>
    <scope>NUCLEOTIDE SEQUENCE [LARGE SCALE GENOMIC DNA]</scope>
    <source>
        <strain evidence="10 11">A-8890</strain>
    </source>
</reference>
<keyword evidence="8" id="KW-0732">Signal</keyword>
<dbReference type="PANTHER" id="PTHR43811">
    <property type="entry name" value="FKBP-TYPE PEPTIDYL-PROLYL CIS-TRANS ISOMERASE FKPA"/>
    <property type="match status" value="1"/>
</dbReference>
<evidence type="ECO:0000256" key="7">
    <source>
        <dbReference type="SAM" id="MobiDB-lite"/>
    </source>
</evidence>
<dbReference type="EMBL" id="AP018448">
    <property type="protein sequence ID" value="BBC28781.1"/>
    <property type="molecule type" value="Genomic_DNA"/>
</dbReference>
<proteinExistence type="inferred from homology"/>
<protein>
    <recommendedName>
        <fullName evidence="3 6">peptidylprolyl isomerase</fullName>
        <ecNumber evidence="3 6">5.2.1.8</ecNumber>
    </recommendedName>
</protein>
<dbReference type="EC" id="5.2.1.8" evidence="3 6"/>
<feature type="chain" id="PRO_5047278675" description="peptidylprolyl isomerase" evidence="8">
    <location>
        <begin position="26"/>
        <end position="343"/>
    </location>
</feature>
<evidence type="ECO:0000313" key="10">
    <source>
        <dbReference type="EMBL" id="BBC28781.1"/>
    </source>
</evidence>
<feature type="domain" description="PPIase FKBP-type" evidence="9">
    <location>
        <begin position="252"/>
        <end position="338"/>
    </location>
</feature>
<dbReference type="Pfam" id="PF00254">
    <property type="entry name" value="FKBP_C"/>
    <property type="match status" value="2"/>
</dbReference>
<evidence type="ECO:0000256" key="4">
    <source>
        <dbReference type="ARBA" id="ARBA00023110"/>
    </source>
</evidence>
<dbReference type="RefSeq" id="WP_286246674.1">
    <property type="nucleotide sequence ID" value="NZ_AP018448.1"/>
</dbReference>
<accession>A0ABN5V5U5</accession>
<gene>
    <name evidence="10" type="ORF">SGFS_000720</name>
</gene>
<evidence type="ECO:0000256" key="2">
    <source>
        <dbReference type="ARBA" id="ARBA00006577"/>
    </source>
</evidence>
<evidence type="ECO:0000256" key="1">
    <source>
        <dbReference type="ARBA" id="ARBA00000971"/>
    </source>
</evidence>
<evidence type="ECO:0000256" key="5">
    <source>
        <dbReference type="ARBA" id="ARBA00023235"/>
    </source>
</evidence>
<keyword evidence="11" id="KW-1185">Reference proteome</keyword>
<dbReference type="PANTHER" id="PTHR43811:SF19">
    <property type="entry name" value="39 KDA FK506-BINDING NUCLEAR PROTEIN"/>
    <property type="match status" value="1"/>
</dbReference>
<evidence type="ECO:0000256" key="8">
    <source>
        <dbReference type="SAM" id="SignalP"/>
    </source>
</evidence>
<dbReference type="Gene3D" id="3.10.50.40">
    <property type="match status" value="2"/>
</dbReference>
<comment type="catalytic activity">
    <reaction evidence="1 6">
        <text>[protein]-peptidylproline (omega=180) = [protein]-peptidylproline (omega=0)</text>
        <dbReference type="Rhea" id="RHEA:16237"/>
        <dbReference type="Rhea" id="RHEA-COMP:10747"/>
        <dbReference type="Rhea" id="RHEA-COMP:10748"/>
        <dbReference type="ChEBI" id="CHEBI:83833"/>
        <dbReference type="ChEBI" id="CHEBI:83834"/>
        <dbReference type="EC" id="5.2.1.8"/>
    </reaction>
</comment>
<dbReference type="InterPro" id="IPR001179">
    <property type="entry name" value="PPIase_FKBP_dom"/>
</dbReference>
<dbReference type="PROSITE" id="PS51257">
    <property type="entry name" value="PROKAR_LIPOPROTEIN"/>
    <property type="match status" value="1"/>
</dbReference>
<keyword evidence="5 6" id="KW-0413">Isomerase</keyword>